<dbReference type="PANTHER" id="PTHR18895">
    <property type="entry name" value="HEMK METHYLTRANSFERASE"/>
    <property type="match status" value="1"/>
</dbReference>
<keyword evidence="2" id="KW-0808">Transferase</keyword>
<dbReference type="GO" id="GO:0032259">
    <property type="term" value="P:methylation"/>
    <property type="evidence" value="ECO:0007669"/>
    <property type="project" value="UniProtKB-KW"/>
</dbReference>
<dbReference type="EMBL" id="JAPEVG010001010">
    <property type="protein sequence ID" value="KAJ8454264.1"/>
    <property type="molecule type" value="Genomic_DNA"/>
</dbReference>
<keyword evidence="5" id="KW-1185">Reference proteome</keyword>
<dbReference type="CDD" id="cd02440">
    <property type="entry name" value="AdoMet_MTases"/>
    <property type="match status" value="1"/>
</dbReference>
<keyword evidence="1" id="KW-0489">Methyltransferase</keyword>
<evidence type="ECO:0000256" key="3">
    <source>
        <dbReference type="ARBA" id="ARBA00022691"/>
    </source>
</evidence>
<dbReference type="InterPro" id="IPR029063">
    <property type="entry name" value="SAM-dependent_MTases_sf"/>
</dbReference>
<dbReference type="SUPFAM" id="SSF53335">
    <property type="entry name" value="S-adenosyl-L-methionine-dependent methyltransferases"/>
    <property type="match status" value="1"/>
</dbReference>
<evidence type="ECO:0000256" key="2">
    <source>
        <dbReference type="ARBA" id="ARBA00022679"/>
    </source>
</evidence>
<dbReference type="NCBIfam" id="TIGR00536">
    <property type="entry name" value="hemK_fam"/>
    <property type="match status" value="1"/>
</dbReference>
<proteinExistence type="predicted"/>
<keyword evidence="3" id="KW-0949">S-adenosyl-L-methionine</keyword>
<accession>A0AAD7X446</accession>
<dbReference type="GO" id="GO:0005739">
    <property type="term" value="C:mitochondrion"/>
    <property type="evidence" value="ECO:0007669"/>
    <property type="project" value="TreeGrafter"/>
</dbReference>
<evidence type="ECO:0008006" key="6">
    <source>
        <dbReference type="Google" id="ProtNLM"/>
    </source>
</evidence>
<dbReference type="AlphaFoldDB" id="A0AAD7X446"/>
<dbReference type="Gene3D" id="1.10.8.10">
    <property type="entry name" value="DNA helicase RuvA subunit, C-terminal domain"/>
    <property type="match status" value="1"/>
</dbReference>
<dbReference type="Gene3D" id="3.40.50.150">
    <property type="entry name" value="Vaccinia Virus protein VP39"/>
    <property type="match status" value="1"/>
</dbReference>
<organism evidence="4 5">
    <name type="scientific">Trametes cubensis</name>
    <dbReference type="NCBI Taxonomy" id="1111947"/>
    <lineage>
        <taxon>Eukaryota</taxon>
        <taxon>Fungi</taxon>
        <taxon>Dikarya</taxon>
        <taxon>Basidiomycota</taxon>
        <taxon>Agaricomycotina</taxon>
        <taxon>Agaricomycetes</taxon>
        <taxon>Polyporales</taxon>
        <taxon>Polyporaceae</taxon>
        <taxon>Trametes</taxon>
    </lineage>
</organism>
<dbReference type="InterPro" id="IPR050320">
    <property type="entry name" value="N5-glutamine_MTase"/>
</dbReference>
<evidence type="ECO:0000313" key="4">
    <source>
        <dbReference type="EMBL" id="KAJ8454264.1"/>
    </source>
</evidence>
<dbReference type="Proteomes" id="UP001215151">
    <property type="component" value="Unassembled WGS sequence"/>
</dbReference>
<dbReference type="InterPro" id="IPR004556">
    <property type="entry name" value="HemK-like"/>
</dbReference>
<name>A0AAD7X446_9APHY</name>
<evidence type="ECO:0000256" key="1">
    <source>
        <dbReference type="ARBA" id="ARBA00022603"/>
    </source>
</evidence>
<evidence type="ECO:0000313" key="5">
    <source>
        <dbReference type="Proteomes" id="UP001215151"/>
    </source>
</evidence>
<dbReference type="GO" id="GO:0008276">
    <property type="term" value="F:protein methyltransferase activity"/>
    <property type="evidence" value="ECO:0007669"/>
    <property type="project" value="InterPro"/>
</dbReference>
<gene>
    <name evidence="4" type="ORF">ONZ51_g13129</name>
</gene>
<reference evidence="4" key="1">
    <citation type="submission" date="2022-11" db="EMBL/GenBank/DDBJ databases">
        <title>Genome Sequence of Cubamyces cubensis.</title>
        <authorList>
            <person name="Buettner E."/>
        </authorList>
    </citation>
    <scope>NUCLEOTIDE SEQUENCE</scope>
    <source>
        <strain evidence="4">MPL-01</strain>
    </source>
</reference>
<sequence>MASAAASLLARLSRAIGRESAQNELRWMRQALQDPSNRIHPTARTVEDMVERRIRGEPLQYILGSQPFGPLHLAVRSPVLIPRPETEDWALTLAHRIRSQAPPARPLRILDLCTGTGCIPLLLCRALPPGWAHATGVDVSEDAVALAKENARLNDVPLSIPTRHASSRERRANAFTPVRADLMQPDVVRQAGLDPPYDVITSNPPYIPKAEYDRLDASVRDYEDVRALLGDPVGAVPATLPEAERDKGLSFYHRIAELVRDEDLLGPDGMLVLEVGDGQADDVANILKRMTHLQQIELWNDPWGKARVVFARR</sequence>
<comment type="caution">
    <text evidence="4">The sequence shown here is derived from an EMBL/GenBank/DDBJ whole genome shotgun (WGS) entry which is preliminary data.</text>
</comment>
<dbReference type="PANTHER" id="PTHR18895:SF74">
    <property type="entry name" value="MTRF1L RELEASE FACTOR GLUTAMINE METHYLTRANSFERASE"/>
    <property type="match status" value="1"/>
</dbReference>
<protein>
    <recommendedName>
        <fullName evidence="6">S-adenosyl-L-methionine-dependent methyltransferase</fullName>
    </recommendedName>
</protein>